<dbReference type="SUPFAM" id="SSF55781">
    <property type="entry name" value="GAF domain-like"/>
    <property type="match status" value="1"/>
</dbReference>
<dbReference type="Gene3D" id="1.10.10.10">
    <property type="entry name" value="Winged helix-like DNA-binding domain superfamily/Winged helix DNA-binding domain"/>
    <property type="match status" value="1"/>
</dbReference>
<dbReference type="GO" id="GO:0003677">
    <property type="term" value="F:DNA binding"/>
    <property type="evidence" value="ECO:0007669"/>
    <property type="project" value="UniProtKB-KW"/>
</dbReference>
<dbReference type="PROSITE" id="PS51078">
    <property type="entry name" value="ICLR_ED"/>
    <property type="match status" value="1"/>
</dbReference>
<dbReference type="InterPro" id="IPR036388">
    <property type="entry name" value="WH-like_DNA-bd_sf"/>
</dbReference>
<evidence type="ECO:0000256" key="1">
    <source>
        <dbReference type="ARBA" id="ARBA00023015"/>
    </source>
</evidence>
<dbReference type="EMBL" id="VDUZ01000003">
    <property type="protein sequence ID" value="TXL81701.1"/>
    <property type="molecule type" value="Genomic_DNA"/>
</dbReference>
<dbReference type="SUPFAM" id="SSF46785">
    <property type="entry name" value="Winged helix' DNA-binding domain"/>
    <property type="match status" value="1"/>
</dbReference>
<dbReference type="PANTHER" id="PTHR30136">
    <property type="entry name" value="HELIX-TURN-HELIX TRANSCRIPTIONAL REGULATOR, ICLR FAMILY"/>
    <property type="match status" value="1"/>
</dbReference>
<reference evidence="6 7" key="1">
    <citation type="submission" date="2019-06" db="EMBL/GenBank/DDBJ databases">
        <title>New taxonomy in bacterial strain CC-CFT640, isolated from vineyard.</title>
        <authorList>
            <person name="Lin S.-Y."/>
            <person name="Tsai C.-F."/>
            <person name="Young C.-C."/>
        </authorList>
    </citation>
    <scope>NUCLEOTIDE SEQUENCE [LARGE SCALE GENOMIC DNA]</scope>
    <source>
        <strain evidence="6 7">CC-CFT640</strain>
    </source>
</reference>
<keyword evidence="7" id="KW-1185">Reference proteome</keyword>
<keyword evidence="2" id="KW-0238">DNA-binding</keyword>
<evidence type="ECO:0000256" key="2">
    <source>
        <dbReference type="ARBA" id="ARBA00023125"/>
    </source>
</evidence>
<dbReference type="Pfam" id="PF09339">
    <property type="entry name" value="HTH_IclR"/>
    <property type="match status" value="1"/>
</dbReference>
<dbReference type="Pfam" id="PF01614">
    <property type="entry name" value="IclR_C"/>
    <property type="match status" value="1"/>
</dbReference>
<evidence type="ECO:0000256" key="3">
    <source>
        <dbReference type="ARBA" id="ARBA00023163"/>
    </source>
</evidence>
<dbReference type="GO" id="GO:0045892">
    <property type="term" value="P:negative regulation of DNA-templated transcription"/>
    <property type="evidence" value="ECO:0007669"/>
    <property type="project" value="TreeGrafter"/>
</dbReference>
<dbReference type="RefSeq" id="WP_147845609.1">
    <property type="nucleotide sequence ID" value="NZ_VDUZ01000003.1"/>
</dbReference>
<dbReference type="InterPro" id="IPR050707">
    <property type="entry name" value="HTH_MetabolicPath_Reg"/>
</dbReference>
<keyword evidence="1" id="KW-0805">Transcription regulation</keyword>
<dbReference type="InterPro" id="IPR005471">
    <property type="entry name" value="Tscrpt_reg_IclR_N"/>
</dbReference>
<evidence type="ECO:0000313" key="6">
    <source>
        <dbReference type="EMBL" id="TXL81701.1"/>
    </source>
</evidence>
<accession>A0A5C8PUE2</accession>
<name>A0A5C8PUE2_9HYPH</name>
<dbReference type="InterPro" id="IPR029016">
    <property type="entry name" value="GAF-like_dom_sf"/>
</dbReference>
<evidence type="ECO:0000259" key="4">
    <source>
        <dbReference type="PROSITE" id="PS51077"/>
    </source>
</evidence>
<organism evidence="6 7">
    <name type="scientific">Vineibacter terrae</name>
    <dbReference type="NCBI Taxonomy" id="2586908"/>
    <lineage>
        <taxon>Bacteria</taxon>
        <taxon>Pseudomonadati</taxon>
        <taxon>Pseudomonadota</taxon>
        <taxon>Alphaproteobacteria</taxon>
        <taxon>Hyphomicrobiales</taxon>
        <taxon>Vineibacter</taxon>
    </lineage>
</organism>
<keyword evidence="3" id="KW-0804">Transcription</keyword>
<proteinExistence type="predicted"/>
<dbReference type="Gene3D" id="3.30.450.40">
    <property type="match status" value="1"/>
</dbReference>
<dbReference type="OrthoDB" id="9807558at2"/>
<dbReference type="AlphaFoldDB" id="A0A5C8PUE2"/>
<sequence>MKEPKGDKEERGSGINVRAASRTLDLFEAFATIRRPMTVSELARVLKVPVSSCFAIIRTLEGRGYLFSMAPGNSFYPTSRLSNAAEEIIRADPVLSVVGDAVRQLRDEAGETAMFGKLCRNRVILLAVEISARPSRYMPQVGDLRPVHATAIGKALLGSLPDDELDKTLSRLALEKLTRHTIADVGQLKRDLAASRRRGWYVNAEETVADMTSLCVPLRLRGEHYALAIAGPSVRIKANLEDNLDRLATTAKAISSN</sequence>
<feature type="domain" description="IclR-ED" evidence="5">
    <location>
        <begin position="80"/>
        <end position="257"/>
    </location>
</feature>
<dbReference type="GO" id="GO:0003700">
    <property type="term" value="F:DNA-binding transcription factor activity"/>
    <property type="evidence" value="ECO:0007669"/>
    <property type="project" value="TreeGrafter"/>
</dbReference>
<dbReference type="PANTHER" id="PTHR30136:SF35">
    <property type="entry name" value="HTH-TYPE TRANSCRIPTIONAL REGULATOR RV1719"/>
    <property type="match status" value="1"/>
</dbReference>
<comment type="caution">
    <text evidence="6">The sequence shown here is derived from an EMBL/GenBank/DDBJ whole genome shotgun (WGS) entry which is preliminary data.</text>
</comment>
<dbReference type="InterPro" id="IPR014757">
    <property type="entry name" value="Tscrpt_reg_IclR_C"/>
</dbReference>
<evidence type="ECO:0000259" key="5">
    <source>
        <dbReference type="PROSITE" id="PS51078"/>
    </source>
</evidence>
<dbReference type="Proteomes" id="UP000321638">
    <property type="component" value="Unassembled WGS sequence"/>
</dbReference>
<evidence type="ECO:0000313" key="7">
    <source>
        <dbReference type="Proteomes" id="UP000321638"/>
    </source>
</evidence>
<dbReference type="PROSITE" id="PS51077">
    <property type="entry name" value="HTH_ICLR"/>
    <property type="match status" value="1"/>
</dbReference>
<gene>
    <name evidence="6" type="ORF">FHP25_04000</name>
</gene>
<feature type="domain" description="HTH iclR-type" evidence="4">
    <location>
        <begin position="17"/>
        <end position="79"/>
    </location>
</feature>
<dbReference type="InterPro" id="IPR036390">
    <property type="entry name" value="WH_DNA-bd_sf"/>
</dbReference>
<protein>
    <submittedName>
        <fullName evidence="6">IclR family transcriptional regulator</fullName>
    </submittedName>
</protein>